<dbReference type="RefSeq" id="WP_074932283.1">
    <property type="nucleotide sequence ID" value="NZ_FORI01000007.1"/>
</dbReference>
<proteinExistence type="predicted"/>
<name>A0A1I3LM44_9SPIR</name>
<keyword evidence="2" id="KW-1185">Reference proteome</keyword>
<organism evidence="1 2">
    <name type="scientific">Treponema bryantii</name>
    <dbReference type="NCBI Taxonomy" id="163"/>
    <lineage>
        <taxon>Bacteria</taxon>
        <taxon>Pseudomonadati</taxon>
        <taxon>Spirochaetota</taxon>
        <taxon>Spirochaetia</taxon>
        <taxon>Spirochaetales</taxon>
        <taxon>Treponemataceae</taxon>
        <taxon>Treponema</taxon>
    </lineage>
</organism>
<gene>
    <name evidence="1" type="ORF">SAMN04487775_10775</name>
</gene>
<dbReference type="Proteomes" id="UP000182737">
    <property type="component" value="Unassembled WGS sequence"/>
</dbReference>
<reference evidence="2" key="1">
    <citation type="submission" date="2016-10" db="EMBL/GenBank/DDBJ databases">
        <authorList>
            <person name="Varghese N."/>
            <person name="Submissions S."/>
        </authorList>
    </citation>
    <scope>NUCLEOTIDE SEQUENCE [LARGE SCALE GENOMIC DNA]</scope>
    <source>
        <strain evidence="2">XBD1002</strain>
    </source>
</reference>
<dbReference type="AlphaFoldDB" id="A0A1I3LM44"/>
<evidence type="ECO:0000313" key="2">
    <source>
        <dbReference type="Proteomes" id="UP000182737"/>
    </source>
</evidence>
<accession>A0A1I3LM44</accession>
<dbReference type="EMBL" id="FORI01000007">
    <property type="protein sequence ID" value="SFI85824.1"/>
    <property type="molecule type" value="Genomic_DNA"/>
</dbReference>
<evidence type="ECO:0000313" key="1">
    <source>
        <dbReference type="EMBL" id="SFI85824.1"/>
    </source>
</evidence>
<protein>
    <submittedName>
        <fullName evidence="1">Uncharacterized protein</fullName>
    </submittedName>
</protein>
<sequence length="232" mass="28321">MSNPIERKQMWKNALKNTLEQPKLDIEETLKYLDEYEIEKALREALESKKLKTKLEKRQRKLNKNFVWTPEKVEKLRDFNDKMWFRYKEAYDEVCRLKKEFDERIANGDKNYASYDIRTEFWYNYEDGLPEKEEKLWEDLCEESVFWGPEFAEMTGRPPLKSFEEAMIEDGHSWNEYPFNTPELDGISIHYFMHDIFNHNHTYSLEDLMKMKPENFSWQVNICLEHWGQSVR</sequence>